<dbReference type="EMBL" id="VWKB01000032">
    <property type="protein sequence ID" value="KAA4092532.1"/>
    <property type="molecule type" value="Genomic_DNA"/>
</dbReference>
<dbReference type="Pfam" id="PF13102">
    <property type="entry name" value="Phage_int_SAM_5"/>
    <property type="match status" value="1"/>
</dbReference>
<proteinExistence type="predicted"/>
<dbReference type="GO" id="GO:0015074">
    <property type="term" value="P:DNA integration"/>
    <property type="evidence" value="ECO:0007669"/>
    <property type="project" value="InterPro"/>
</dbReference>
<dbReference type="SUPFAM" id="SSF56349">
    <property type="entry name" value="DNA breaking-rejoining enzymes"/>
    <property type="match status" value="1"/>
</dbReference>
<dbReference type="InterPro" id="IPR013762">
    <property type="entry name" value="Integrase-like_cat_sf"/>
</dbReference>
<dbReference type="InterPro" id="IPR010998">
    <property type="entry name" value="Integrase_recombinase_N"/>
</dbReference>
<dbReference type="InterPro" id="IPR050090">
    <property type="entry name" value="Tyrosine_recombinase_XerCD"/>
</dbReference>
<dbReference type="InterPro" id="IPR025269">
    <property type="entry name" value="SAM-like_dom"/>
</dbReference>
<evidence type="ECO:0000256" key="2">
    <source>
        <dbReference type="ARBA" id="ARBA00023172"/>
    </source>
</evidence>
<dbReference type="Gene3D" id="1.10.150.130">
    <property type="match status" value="1"/>
</dbReference>
<feature type="domain" description="Phage integrase SAM-like" evidence="3">
    <location>
        <begin position="29"/>
        <end position="123"/>
    </location>
</feature>
<dbReference type="PANTHER" id="PTHR30349">
    <property type="entry name" value="PHAGE INTEGRASE-RELATED"/>
    <property type="match status" value="1"/>
</dbReference>
<gene>
    <name evidence="4" type="ORF">F3D66_21125</name>
</gene>
<keyword evidence="2" id="KW-0233">DNA recombination</keyword>
<evidence type="ECO:0000313" key="4">
    <source>
        <dbReference type="EMBL" id="KAA4092532.1"/>
    </source>
</evidence>
<protein>
    <submittedName>
        <fullName evidence="4">Site-specific integrase</fullName>
    </submittedName>
</protein>
<keyword evidence="5" id="KW-1185">Reference proteome</keyword>
<dbReference type="PANTHER" id="PTHR30349:SF64">
    <property type="entry name" value="PROPHAGE INTEGRASE INTD-RELATED"/>
    <property type="match status" value="1"/>
</dbReference>
<evidence type="ECO:0000259" key="3">
    <source>
        <dbReference type="Pfam" id="PF13102"/>
    </source>
</evidence>
<organism evidence="4 5">
    <name type="scientific">Bacteroides ovatus</name>
    <dbReference type="NCBI Taxonomy" id="28116"/>
    <lineage>
        <taxon>Bacteria</taxon>
        <taxon>Pseudomonadati</taxon>
        <taxon>Bacteroidota</taxon>
        <taxon>Bacteroidia</taxon>
        <taxon>Bacteroidales</taxon>
        <taxon>Bacteroidaceae</taxon>
        <taxon>Bacteroides</taxon>
    </lineage>
</organism>
<dbReference type="AlphaFoldDB" id="A0A5M5D3S0"/>
<dbReference type="GO" id="GO:0006310">
    <property type="term" value="P:DNA recombination"/>
    <property type="evidence" value="ECO:0007669"/>
    <property type="project" value="UniProtKB-KW"/>
</dbReference>
<sequence length="328" mass="38852">MSSSVQTVQVRKDYINHFRQAKPLEGIYFTAFAKEVLEKRSRRKSEYYTSVYDAIIKHIDRFSDENDCDIFTNSITEEFLDDFIIYLEERGLMHNTIIGYIQKIQSLIRRAGQYNYAVDMTYDEVNIDVEPTFAIFLSMNEITRIYYYKFEHQDKRKSKERIRDLFVIGCLTALRYSDYSTLTNQNLINGFIVKRTKKTNIDVKVPAHDYVKEIFEKYGGDIPCRLCIQHFNKYLKLVMREIGLNDKITYSFTKGGKLQTVTKEKWELISSHTARRSAATNMYLTGRMKTLEIMRLTGHRSEQNFFRYIRLTNDDTARSISGDMFFRK</sequence>
<name>A0A5M5D3S0_BACOV</name>
<keyword evidence="1" id="KW-0238">DNA-binding</keyword>
<evidence type="ECO:0000256" key="1">
    <source>
        <dbReference type="ARBA" id="ARBA00023125"/>
    </source>
</evidence>
<evidence type="ECO:0000313" key="5">
    <source>
        <dbReference type="Proteomes" id="UP000473905"/>
    </source>
</evidence>
<dbReference type="GO" id="GO:0003677">
    <property type="term" value="F:DNA binding"/>
    <property type="evidence" value="ECO:0007669"/>
    <property type="project" value="UniProtKB-KW"/>
</dbReference>
<reference evidence="4 5" key="1">
    <citation type="journal article" date="2019" name="Nat. Med.">
        <title>A library of human gut bacterial isolates paired with longitudinal multiomics data enables mechanistic microbiome research.</title>
        <authorList>
            <person name="Poyet M."/>
            <person name="Groussin M."/>
            <person name="Gibbons S.M."/>
            <person name="Avila-Pacheco J."/>
            <person name="Jiang X."/>
            <person name="Kearney S.M."/>
            <person name="Perrotta A.R."/>
            <person name="Berdy B."/>
            <person name="Zhao S."/>
            <person name="Lieberman T.D."/>
            <person name="Swanson P.K."/>
            <person name="Smith M."/>
            <person name="Roesemann S."/>
            <person name="Alexander J.E."/>
            <person name="Rich S.A."/>
            <person name="Livny J."/>
            <person name="Vlamakis H."/>
            <person name="Clish C."/>
            <person name="Bullock K."/>
            <person name="Deik A."/>
            <person name="Scott J."/>
            <person name="Pierce K.A."/>
            <person name="Xavier R.J."/>
            <person name="Alm E.J."/>
        </authorList>
    </citation>
    <scope>NUCLEOTIDE SEQUENCE [LARGE SCALE GENOMIC DNA]</scope>
    <source>
        <strain evidence="4 5">BIOML-A134</strain>
    </source>
</reference>
<dbReference type="InterPro" id="IPR011010">
    <property type="entry name" value="DNA_brk_join_enz"/>
</dbReference>
<accession>A0A5M5D3S0</accession>
<dbReference type="Gene3D" id="1.10.443.10">
    <property type="entry name" value="Intergrase catalytic core"/>
    <property type="match status" value="1"/>
</dbReference>
<dbReference type="Proteomes" id="UP000473905">
    <property type="component" value="Unassembled WGS sequence"/>
</dbReference>
<comment type="caution">
    <text evidence="4">The sequence shown here is derived from an EMBL/GenBank/DDBJ whole genome shotgun (WGS) entry which is preliminary data.</text>
</comment>